<gene>
    <name evidence="6" type="ORF">WICMUC_002027</name>
</gene>
<dbReference type="InterPro" id="IPR034704">
    <property type="entry name" value="Ribosomal_bL28/bL31-like_sf"/>
</dbReference>
<dbReference type="InterPro" id="IPR026569">
    <property type="entry name" value="Ribosomal_bL28"/>
</dbReference>
<evidence type="ECO:0000313" key="7">
    <source>
        <dbReference type="Proteomes" id="UP000769528"/>
    </source>
</evidence>
<dbReference type="AlphaFoldDB" id="A0A9P8TEY6"/>
<dbReference type="SUPFAM" id="SSF143800">
    <property type="entry name" value="L28p-like"/>
    <property type="match status" value="1"/>
</dbReference>
<dbReference type="GO" id="GO:0005762">
    <property type="term" value="C:mitochondrial large ribosomal subunit"/>
    <property type="evidence" value="ECO:0007669"/>
    <property type="project" value="TreeGrafter"/>
</dbReference>
<comment type="caution">
    <text evidence="6">The sequence shown here is derived from an EMBL/GenBank/DDBJ whole genome shotgun (WGS) entry which is preliminary data.</text>
</comment>
<dbReference type="EMBL" id="JAEUBF010000637">
    <property type="protein sequence ID" value="KAH3676396.1"/>
    <property type="molecule type" value="Genomic_DNA"/>
</dbReference>
<evidence type="ECO:0000256" key="4">
    <source>
        <dbReference type="ARBA" id="ARBA00035269"/>
    </source>
</evidence>
<keyword evidence="7" id="KW-1185">Reference proteome</keyword>
<evidence type="ECO:0000256" key="3">
    <source>
        <dbReference type="ARBA" id="ARBA00023274"/>
    </source>
</evidence>
<comment type="similarity">
    <text evidence="1">Belongs to the bacterial ribosomal protein bL28 family.</text>
</comment>
<dbReference type="PANTHER" id="PTHR13528">
    <property type="entry name" value="39S RIBOSOMAL PROTEIN L28, MITOCHONDRIAL"/>
    <property type="match status" value="1"/>
</dbReference>
<dbReference type="Pfam" id="PF00830">
    <property type="entry name" value="Ribosomal_L28"/>
    <property type="match status" value="1"/>
</dbReference>
<accession>A0A9P8TEY6</accession>
<comment type="function">
    <text evidence="5">Component of the mitochondrial ribosome (mitoribosome), a dedicated translation machinery responsible for the synthesis of mitochondrial genome-encoded proteins, including at least some of the essential transmembrane subunits of the mitochondrial respiratory chain. The mitoribosomes are attached to the mitochondrial inner membrane and translation products are cotranslationally integrated into the membrane.</text>
</comment>
<evidence type="ECO:0000313" key="6">
    <source>
        <dbReference type="EMBL" id="KAH3676396.1"/>
    </source>
</evidence>
<keyword evidence="3" id="KW-0687">Ribonucleoprotein</keyword>
<dbReference type="GO" id="GO:0003735">
    <property type="term" value="F:structural constituent of ribosome"/>
    <property type="evidence" value="ECO:0007669"/>
    <property type="project" value="InterPro"/>
</dbReference>
<reference evidence="6" key="1">
    <citation type="journal article" date="2021" name="Open Biol.">
        <title>Shared evolutionary footprints suggest mitochondrial oxidative damage underlies multiple complex I losses in fungi.</title>
        <authorList>
            <person name="Schikora-Tamarit M.A."/>
            <person name="Marcet-Houben M."/>
            <person name="Nosek J."/>
            <person name="Gabaldon T."/>
        </authorList>
    </citation>
    <scope>NUCLEOTIDE SEQUENCE</scope>
    <source>
        <strain evidence="6">CBS6341</strain>
    </source>
</reference>
<dbReference type="OrthoDB" id="361870at2759"/>
<evidence type="ECO:0000256" key="5">
    <source>
        <dbReference type="ARBA" id="ARBA00037226"/>
    </source>
</evidence>
<proteinExistence type="inferred from homology"/>
<name>A0A9P8TEY6_9ASCO</name>
<sequence>MFKTLNFTRSFSTSEPFFKKWENIVKRRVAQRPEYEVGDERPKHIPNRQTTPDYKYGESAFFARGNRGLYGGSFVRSGHHISEFRNKINRFWKPNSHKKQLWSETLNKKLTFQVTSKVLKTIDKEGGLDNYLIKEKSARIKELGPFGWKLRYQVLKKQEEAKNPKHKTAKEITNQADGNKITIFYPDVKVEGVDTPLNIIVGRRKLLKELYDVEKKEKLSDGESLNGKQFHNSFRELPAEQIIERLAFRGYDFKSITVNV</sequence>
<dbReference type="InterPro" id="IPR037147">
    <property type="entry name" value="Ribosomal_bL28_sf"/>
</dbReference>
<reference evidence="6" key="2">
    <citation type="submission" date="2021-01" db="EMBL/GenBank/DDBJ databases">
        <authorList>
            <person name="Schikora-Tamarit M.A."/>
        </authorList>
    </citation>
    <scope>NUCLEOTIDE SEQUENCE</scope>
    <source>
        <strain evidence="6">CBS6341</strain>
    </source>
</reference>
<dbReference type="FunFam" id="2.30.170.40:FF:000003">
    <property type="entry name" value="54S ribosomal protein L24"/>
    <property type="match status" value="1"/>
</dbReference>
<organism evidence="6 7">
    <name type="scientific">Wickerhamomyces mucosus</name>
    <dbReference type="NCBI Taxonomy" id="1378264"/>
    <lineage>
        <taxon>Eukaryota</taxon>
        <taxon>Fungi</taxon>
        <taxon>Dikarya</taxon>
        <taxon>Ascomycota</taxon>
        <taxon>Saccharomycotina</taxon>
        <taxon>Saccharomycetes</taxon>
        <taxon>Phaffomycetales</taxon>
        <taxon>Wickerhamomycetaceae</taxon>
        <taxon>Wickerhamomyces</taxon>
    </lineage>
</organism>
<evidence type="ECO:0000256" key="2">
    <source>
        <dbReference type="ARBA" id="ARBA00022980"/>
    </source>
</evidence>
<dbReference type="Proteomes" id="UP000769528">
    <property type="component" value="Unassembled WGS sequence"/>
</dbReference>
<protein>
    <recommendedName>
        <fullName evidence="4">Large ribosomal subunit protein bL28m</fullName>
    </recommendedName>
</protein>
<dbReference type="PANTHER" id="PTHR13528:SF2">
    <property type="entry name" value="LARGE RIBOSOMAL SUBUNIT PROTEIN BL28M"/>
    <property type="match status" value="1"/>
</dbReference>
<keyword evidence="2" id="KW-0689">Ribosomal protein</keyword>
<dbReference type="Gene3D" id="2.30.170.40">
    <property type="entry name" value="Ribosomal protein L28/L24"/>
    <property type="match status" value="1"/>
</dbReference>
<evidence type="ECO:0000256" key="1">
    <source>
        <dbReference type="ARBA" id="ARBA00008760"/>
    </source>
</evidence>